<dbReference type="PANTHER" id="PTHR32322:SF18">
    <property type="entry name" value="S-ADENOSYLMETHIONINE_S-ADENOSYLHOMOCYSTEINE TRANSPORTER"/>
    <property type="match status" value="1"/>
</dbReference>
<feature type="domain" description="EamA" evidence="7">
    <location>
        <begin position="7"/>
        <end position="140"/>
    </location>
</feature>
<feature type="transmembrane region" description="Helical" evidence="6">
    <location>
        <begin position="67"/>
        <end position="85"/>
    </location>
</feature>
<dbReference type="GO" id="GO:0005886">
    <property type="term" value="C:plasma membrane"/>
    <property type="evidence" value="ECO:0007669"/>
    <property type="project" value="UniProtKB-SubCell"/>
</dbReference>
<comment type="caution">
    <text evidence="8">The sequence shown here is derived from an EMBL/GenBank/DDBJ whole genome shotgun (WGS) entry which is preliminary data.</text>
</comment>
<evidence type="ECO:0000256" key="2">
    <source>
        <dbReference type="ARBA" id="ARBA00022475"/>
    </source>
</evidence>
<evidence type="ECO:0000313" key="9">
    <source>
        <dbReference type="Proteomes" id="UP001218364"/>
    </source>
</evidence>
<evidence type="ECO:0000256" key="1">
    <source>
        <dbReference type="ARBA" id="ARBA00004651"/>
    </source>
</evidence>
<accession>A0ABD4XAE1</accession>
<reference evidence="8 9" key="1">
    <citation type="submission" date="2023-02" db="EMBL/GenBank/DDBJ databases">
        <title>Population genomics of bacteria associated with diatom.</title>
        <authorList>
            <person name="Xie J."/>
            <person name="Wang H."/>
        </authorList>
    </citation>
    <scope>NUCLEOTIDE SEQUENCE [LARGE SCALE GENOMIC DNA]</scope>
    <source>
        <strain evidence="8 9">PT47_8</strain>
    </source>
</reference>
<sequence length="294" mass="29982">MGSFRWMGLGAVILAAMLWGTTGTVQALLPAGRDPLAVGALRLLFGAAALCLLALMQPKNRLALRHLPLPGVLFAGVAIGSYNLLFFYAVALAGVGIGTAVAIGSAPIWATLWERFAQGRRPGPLRLMGQGVSVLGVGLLGYAGAGEGGALSGVILALLSGGCYAAYSLATSRMGGTLPSTVIAASTFTVAALVTAPVLFMVPLDWLAGPSAWTRLVFLGVGATALSYALYTWGLTRVTASTAVTLALAEPVTAWFLATIVVGEAVTPGGLTGVVMILTGLLVVTLFRDRAPGR</sequence>
<dbReference type="InterPro" id="IPR000620">
    <property type="entry name" value="EamA_dom"/>
</dbReference>
<feature type="transmembrane region" description="Helical" evidence="6">
    <location>
        <begin position="150"/>
        <end position="170"/>
    </location>
</feature>
<evidence type="ECO:0000313" key="8">
    <source>
        <dbReference type="EMBL" id="MDE4166304.1"/>
    </source>
</evidence>
<feature type="transmembrane region" description="Helical" evidence="6">
    <location>
        <begin position="269"/>
        <end position="287"/>
    </location>
</feature>
<feature type="transmembrane region" description="Helical" evidence="6">
    <location>
        <begin position="212"/>
        <end position="231"/>
    </location>
</feature>
<proteinExistence type="predicted"/>
<comment type="subcellular location">
    <subcellularLocation>
        <location evidence="1">Cell membrane</location>
        <topology evidence="1">Multi-pass membrane protein</topology>
    </subcellularLocation>
</comment>
<feature type="transmembrane region" description="Helical" evidence="6">
    <location>
        <begin position="125"/>
        <end position="144"/>
    </location>
</feature>
<dbReference type="SUPFAM" id="SSF103481">
    <property type="entry name" value="Multidrug resistance efflux transporter EmrE"/>
    <property type="match status" value="2"/>
</dbReference>
<name>A0ABD4XAE1_9RHOB</name>
<feature type="transmembrane region" description="Helical" evidence="6">
    <location>
        <begin position="91"/>
        <end position="113"/>
    </location>
</feature>
<keyword evidence="2" id="KW-1003">Cell membrane</keyword>
<dbReference type="EMBL" id="JARCJK010000005">
    <property type="protein sequence ID" value="MDE4166304.1"/>
    <property type="molecule type" value="Genomic_DNA"/>
</dbReference>
<dbReference type="RefSeq" id="WP_274839697.1">
    <property type="nucleotide sequence ID" value="NZ_JARCJF010000005.1"/>
</dbReference>
<evidence type="ECO:0000256" key="3">
    <source>
        <dbReference type="ARBA" id="ARBA00022692"/>
    </source>
</evidence>
<dbReference type="Pfam" id="PF00892">
    <property type="entry name" value="EamA"/>
    <property type="match status" value="2"/>
</dbReference>
<evidence type="ECO:0000256" key="5">
    <source>
        <dbReference type="ARBA" id="ARBA00023136"/>
    </source>
</evidence>
<evidence type="ECO:0000256" key="6">
    <source>
        <dbReference type="SAM" id="Phobius"/>
    </source>
</evidence>
<keyword evidence="3 6" id="KW-0812">Transmembrane</keyword>
<protein>
    <submittedName>
        <fullName evidence="8">DMT family transporter</fullName>
    </submittedName>
</protein>
<dbReference type="InterPro" id="IPR050638">
    <property type="entry name" value="AA-Vitamin_Transporters"/>
</dbReference>
<evidence type="ECO:0000259" key="7">
    <source>
        <dbReference type="Pfam" id="PF00892"/>
    </source>
</evidence>
<organism evidence="8 9">
    <name type="scientific">Phaeobacter gallaeciensis</name>
    <dbReference type="NCBI Taxonomy" id="60890"/>
    <lineage>
        <taxon>Bacteria</taxon>
        <taxon>Pseudomonadati</taxon>
        <taxon>Pseudomonadota</taxon>
        <taxon>Alphaproteobacteria</taxon>
        <taxon>Rhodobacterales</taxon>
        <taxon>Roseobacteraceae</taxon>
        <taxon>Phaeobacter</taxon>
    </lineage>
</organism>
<feature type="domain" description="EamA" evidence="7">
    <location>
        <begin position="152"/>
        <end position="285"/>
    </location>
</feature>
<dbReference type="Proteomes" id="UP001218364">
    <property type="component" value="Unassembled WGS sequence"/>
</dbReference>
<dbReference type="AlphaFoldDB" id="A0ABD4XAE1"/>
<feature type="transmembrane region" description="Helical" evidence="6">
    <location>
        <begin position="243"/>
        <end position="263"/>
    </location>
</feature>
<keyword evidence="4 6" id="KW-1133">Transmembrane helix</keyword>
<evidence type="ECO:0000256" key="4">
    <source>
        <dbReference type="ARBA" id="ARBA00022989"/>
    </source>
</evidence>
<feature type="transmembrane region" description="Helical" evidence="6">
    <location>
        <begin position="182"/>
        <end position="200"/>
    </location>
</feature>
<dbReference type="PANTHER" id="PTHR32322">
    <property type="entry name" value="INNER MEMBRANE TRANSPORTER"/>
    <property type="match status" value="1"/>
</dbReference>
<keyword evidence="5 6" id="KW-0472">Membrane</keyword>
<gene>
    <name evidence="8" type="ORF">PXK24_11420</name>
</gene>
<feature type="transmembrane region" description="Helical" evidence="6">
    <location>
        <begin position="37"/>
        <end position="55"/>
    </location>
</feature>
<dbReference type="InterPro" id="IPR037185">
    <property type="entry name" value="EmrE-like"/>
</dbReference>